<dbReference type="Pfam" id="PF13333">
    <property type="entry name" value="rve_2"/>
    <property type="match status" value="1"/>
</dbReference>
<proteinExistence type="predicted"/>
<sequence length="52" mass="6109">MKRELLDAAVWPSRAAARTTIFDYIKNWYNLHRLHSNLGYRSPVNYEATRAA</sequence>
<dbReference type="InterPro" id="IPR001584">
    <property type="entry name" value="Integrase_cat-core"/>
</dbReference>
<dbReference type="OrthoDB" id="3257291at2"/>
<keyword evidence="3" id="KW-1185">Reference proteome</keyword>
<protein>
    <submittedName>
        <fullName evidence="2">Transposase</fullName>
    </submittedName>
</protein>
<dbReference type="AlphaFoldDB" id="A0A6H9YWR3"/>
<comment type="caution">
    <text evidence="2">The sequence shown here is derived from an EMBL/GenBank/DDBJ whole genome shotgun (WGS) entry which is preliminary data.</text>
</comment>
<reference evidence="2 3" key="1">
    <citation type="submission" date="2019-09" db="EMBL/GenBank/DDBJ databases">
        <title>Actinomadura physcomitrii sp. nov., a novel actinomycete isolated from moss [Physcomitrium sphaericum (Ludw) Fuernr].</title>
        <authorList>
            <person name="Zhuang X."/>
            <person name="Liu C."/>
        </authorList>
    </citation>
    <scope>NUCLEOTIDE SEQUENCE [LARGE SCALE GENOMIC DNA]</scope>
    <source>
        <strain evidence="2 3">HMC1</strain>
    </source>
</reference>
<name>A0A6H9YWR3_9ACTN</name>
<gene>
    <name evidence="2" type="ORF">F8566_11445</name>
</gene>
<organism evidence="2 3">
    <name type="scientific">Actinomadura rudentiformis</name>
    <dbReference type="NCBI Taxonomy" id="359158"/>
    <lineage>
        <taxon>Bacteria</taxon>
        <taxon>Bacillati</taxon>
        <taxon>Actinomycetota</taxon>
        <taxon>Actinomycetes</taxon>
        <taxon>Streptosporangiales</taxon>
        <taxon>Thermomonosporaceae</taxon>
        <taxon>Actinomadura</taxon>
    </lineage>
</organism>
<feature type="domain" description="Integrase catalytic" evidence="1">
    <location>
        <begin position="2"/>
        <end position="48"/>
    </location>
</feature>
<evidence type="ECO:0000313" key="2">
    <source>
        <dbReference type="EMBL" id="KAB2350427.1"/>
    </source>
</evidence>
<evidence type="ECO:0000313" key="3">
    <source>
        <dbReference type="Proteomes" id="UP000468735"/>
    </source>
</evidence>
<evidence type="ECO:0000259" key="1">
    <source>
        <dbReference type="Pfam" id="PF13333"/>
    </source>
</evidence>
<dbReference type="EMBL" id="WBMT01000004">
    <property type="protein sequence ID" value="KAB2350427.1"/>
    <property type="molecule type" value="Genomic_DNA"/>
</dbReference>
<dbReference type="Proteomes" id="UP000468735">
    <property type="component" value="Unassembled WGS sequence"/>
</dbReference>
<dbReference type="GO" id="GO:0015074">
    <property type="term" value="P:DNA integration"/>
    <property type="evidence" value="ECO:0007669"/>
    <property type="project" value="InterPro"/>
</dbReference>
<accession>A0A6H9YWR3</accession>